<sequence>MATIAWPDRRADIIAGLAVLVTLRAHSLMPWPGLTEAVHWLVDDTHWDQLPPLRDIGTILASASEADATTETIQPLLAILDELGPAEPDVARG</sequence>
<dbReference type="RefSeq" id="WP_116073118.1">
    <property type="nucleotide sequence ID" value="NZ_BONB01000008.1"/>
</dbReference>
<organism evidence="1 2">
    <name type="scientific">Asanoa ferruginea</name>
    <dbReference type="NCBI Taxonomy" id="53367"/>
    <lineage>
        <taxon>Bacteria</taxon>
        <taxon>Bacillati</taxon>
        <taxon>Actinomycetota</taxon>
        <taxon>Actinomycetes</taxon>
        <taxon>Micromonosporales</taxon>
        <taxon>Micromonosporaceae</taxon>
        <taxon>Asanoa</taxon>
    </lineage>
</organism>
<evidence type="ECO:0000313" key="2">
    <source>
        <dbReference type="Proteomes" id="UP000256913"/>
    </source>
</evidence>
<reference evidence="1 2" key="1">
    <citation type="submission" date="2018-08" db="EMBL/GenBank/DDBJ databases">
        <title>Sequencing the genomes of 1000 actinobacteria strains.</title>
        <authorList>
            <person name="Klenk H.-P."/>
        </authorList>
    </citation>
    <scope>NUCLEOTIDE SEQUENCE [LARGE SCALE GENOMIC DNA]</scope>
    <source>
        <strain evidence="1 2">DSM 44099</strain>
    </source>
</reference>
<keyword evidence="2" id="KW-1185">Reference proteome</keyword>
<name>A0A3D9ZV87_9ACTN</name>
<comment type="caution">
    <text evidence="1">The sequence shown here is derived from an EMBL/GenBank/DDBJ whole genome shotgun (WGS) entry which is preliminary data.</text>
</comment>
<dbReference type="Proteomes" id="UP000256913">
    <property type="component" value="Unassembled WGS sequence"/>
</dbReference>
<dbReference type="InterPro" id="IPR057705">
    <property type="entry name" value="DUF7945"/>
</dbReference>
<evidence type="ECO:0000313" key="1">
    <source>
        <dbReference type="EMBL" id="REG01102.1"/>
    </source>
</evidence>
<dbReference type="OrthoDB" id="8454954at2"/>
<dbReference type="EMBL" id="QUMQ01000001">
    <property type="protein sequence ID" value="REG01102.1"/>
    <property type="molecule type" value="Genomic_DNA"/>
</dbReference>
<protein>
    <submittedName>
        <fullName evidence="1">Uncharacterized protein</fullName>
    </submittedName>
</protein>
<proteinExistence type="predicted"/>
<accession>A0A3D9ZV87</accession>
<gene>
    <name evidence="1" type="ORF">DFJ67_7177</name>
</gene>
<dbReference type="Pfam" id="PF25656">
    <property type="entry name" value="DUF7945"/>
    <property type="match status" value="1"/>
</dbReference>
<dbReference type="AlphaFoldDB" id="A0A3D9ZV87"/>